<evidence type="ECO:0000313" key="9">
    <source>
        <dbReference type="Proteomes" id="UP000709466"/>
    </source>
</evidence>
<keyword evidence="1 6" id="KW-0645">Protease</keyword>
<sequence length="236" mass="25427">MKRLILGLIAALSIAGCTQTARLGPSPVAVPEGAVFDEVNSPEDAARMFVQVTGDIEPLLEAICERAYSYRNCDFWIVVDDTPDIGSNAYQTLDRSGRPIVAFTLPILSEMKNRDEFAFVLAHEASHHILGHIQATQQNAVIGAEVLGAIAAQMGDSDAEIAEARKIGADIAARSYSKQFELEADAMAARILKVAGYDALRGAAFFNRIPDPGDEFLGSHPSTAERLANVRQALQD</sequence>
<comment type="similarity">
    <text evidence="6">Belongs to the peptidase M48 family.</text>
</comment>
<comment type="cofactor">
    <cofactor evidence="6">
        <name>Zn(2+)</name>
        <dbReference type="ChEBI" id="CHEBI:29105"/>
    </cofactor>
    <text evidence="6">Binds 1 zinc ion per subunit.</text>
</comment>
<dbReference type="PANTHER" id="PTHR22726">
    <property type="entry name" value="METALLOENDOPEPTIDASE OMA1"/>
    <property type="match status" value="1"/>
</dbReference>
<organism evidence="8 9">
    <name type="scientific">Marivivens donghaensis</name>
    <dbReference type="NCBI Taxonomy" id="1699413"/>
    <lineage>
        <taxon>Bacteria</taxon>
        <taxon>Pseudomonadati</taxon>
        <taxon>Pseudomonadota</taxon>
        <taxon>Alphaproteobacteria</taxon>
        <taxon>Rhodobacterales</taxon>
        <taxon>Paracoccaceae</taxon>
        <taxon>Marivivens group</taxon>
        <taxon>Marivivens</taxon>
    </lineage>
</organism>
<dbReference type="CDD" id="cd07324">
    <property type="entry name" value="M48C_Oma1-like"/>
    <property type="match status" value="1"/>
</dbReference>
<evidence type="ECO:0000256" key="6">
    <source>
        <dbReference type="RuleBase" id="RU003983"/>
    </source>
</evidence>
<dbReference type="Gene3D" id="3.30.2010.10">
    <property type="entry name" value="Metalloproteases ('zincins'), catalytic domain"/>
    <property type="match status" value="1"/>
</dbReference>
<keyword evidence="2" id="KW-0479">Metal-binding</keyword>
<accession>A0ABX0VVU0</accession>
<evidence type="ECO:0000256" key="1">
    <source>
        <dbReference type="ARBA" id="ARBA00022670"/>
    </source>
</evidence>
<evidence type="ECO:0000256" key="4">
    <source>
        <dbReference type="ARBA" id="ARBA00022833"/>
    </source>
</evidence>
<feature type="domain" description="Peptidase M48" evidence="7">
    <location>
        <begin position="77"/>
        <end position="232"/>
    </location>
</feature>
<evidence type="ECO:0000256" key="3">
    <source>
        <dbReference type="ARBA" id="ARBA00022801"/>
    </source>
</evidence>
<dbReference type="Pfam" id="PF01435">
    <property type="entry name" value="Peptidase_M48"/>
    <property type="match status" value="1"/>
</dbReference>
<name>A0ABX0VVU0_9RHOB</name>
<dbReference type="Proteomes" id="UP000709466">
    <property type="component" value="Unassembled WGS sequence"/>
</dbReference>
<evidence type="ECO:0000313" key="8">
    <source>
        <dbReference type="EMBL" id="NIY71955.1"/>
    </source>
</evidence>
<keyword evidence="5 6" id="KW-0482">Metalloprotease</keyword>
<reference evidence="8 9" key="1">
    <citation type="submission" date="2020-03" db="EMBL/GenBank/DDBJ databases">
        <title>Bacterial isolates of synthetic phycosphere.</title>
        <authorList>
            <person name="Fu H."/>
            <person name="Moran M.A."/>
        </authorList>
    </citation>
    <scope>NUCLEOTIDE SEQUENCE [LARGE SCALE GENOMIC DNA]</scope>
    <source>
        <strain evidence="8 9">HF1</strain>
    </source>
</reference>
<dbReference type="GO" id="GO:0008237">
    <property type="term" value="F:metallopeptidase activity"/>
    <property type="evidence" value="ECO:0007669"/>
    <property type="project" value="UniProtKB-KW"/>
</dbReference>
<comment type="caution">
    <text evidence="8">The sequence shown here is derived from an EMBL/GenBank/DDBJ whole genome shotgun (WGS) entry which is preliminary data.</text>
</comment>
<keyword evidence="9" id="KW-1185">Reference proteome</keyword>
<gene>
    <name evidence="8" type="ORF">HCZ30_05835</name>
</gene>
<dbReference type="PANTHER" id="PTHR22726:SF1">
    <property type="entry name" value="METALLOENDOPEPTIDASE OMA1, MITOCHONDRIAL"/>
    <property type="match status" value="1"/>
</dbReference>
<evidence type="ECO:0000259" key="7">
    <source>
        <dbReference type="Pfam" id="PF01435"/>
    </source>
</evidence>
<dbReference type="InterPro" id="IPR051156">
    <property type="entry name" value="Mito/Outer_Membr_Metalloprot"/>
</dbReference>
<dbReference type="EMBL" id="JAATOP010000003">
    <property type="protein sequence ID" value="NIY71955.1"/>
    <property type="molecule type" value="Genomic_DNA"/>
</dbReference>
<dbReference type="RefSeq" id="WP_167637348.1">
    <property type="nucleotide sequence ID" value="NZ_JAATOP010000003.1"/>
</dbReference>
<dbReference type="PROSITE" id="PS51257">
    <property type="entry name" value="PROKAR_LIPOPROTEIN"/>
    <property type="match status" value="1"/>
</dbReference>
<protein>
    <submittedName>
        <fullName evidence="8">M48 family metalloprotease</fullName>
    </submittedName>
</protein>
<keyword evidence="3 6" id="KW-0378">Hydrolase</keyword>
<proteinExistence type="inferred from homology"/>
<evidence type="ECO:0000256" key="2">
    <source>
        <dbReference type="ARBA" id="ARBA00022723"/>
    </source>
</evidence>
<evidence type="ECO:0000256" key="5">
    <source>
        <dbReference type="ARBA" id="ARBA00023049"/>
    </source>
</evidence>
<keyword evidence="4 6" id="KW-0862">Zinc</keyword>
<dbReference type="InterPro" id="IPR001915">
    <property type="entry name" value="Peptidase_M48"/>
</dbReference>